<dbReference type="PANTHER" id="PTHR47327:SF1">
    <property type="entry name" value="RE15579P"/>
    <property type="match status" value="1"/>
</dbReference>
<feature type="non-terminal residue" evidence="2">
    <location>
        <position position="225"/>
    </location>
</feature>
<feature type="domain" description="Apple" evidence="1">
    <location>
        <begin position="48"/>
        <end position="134"/>
    </location>
</feature>
<dbReference type="Gene3D" id="3.50.4.10">
    <property type="entry name" value="Hepatocyte Growth Factor"/>
    <property type="match status" value="1"/>
</dbReference>
<evidence type="ECO:0000259" key="1">
    <source>
        <dbReference type="PROSITE" id="PS50948"/>
    </source>
</evidence>
<comment type="caution">
    <text evidence="2">The sequence shown here is derived from an EMBL/GenBank/DDBJ whole genome shotgun (WGS) entry which is preliminary data.</text>
</comment>
<evidence type="ECO:0000313" key="3">
    <source>
        <dbReference type="Proteomes" id="UP000194236"/>
    </source>
</evidence>
<name>A0A1Y3BLQ2_EURMA</name>
<dbReference type="OrthoDB" id="6430118at2759"/>
<dbReference type="EMBL" id="MUJZ01011156">
    <property type="protein sequence ID" value="OTF81909.1"/>
    <property type="molecule type" value="Genomic_DNA"/>
</dbReference>
<dbReference type="PANTHER" id="PTHR47327">
    <property type="entry name" value="FI18240P1-RELATED"/>
    <property type="match status" value="1"/>
</dbReference>
<dbReference type="InterPro" id="IPR052774">
    <property type="entry name" value="Celegans_DevNeuronal_Protein"/>
</dbReference>
<accession>A0A1Y3BLQ2</accession>
<reference evidence="2 3" key="1">
    <citation type="submission" date="2017-03" db="EMBL/GenBank/DDBJ databases">
        <title>Genome Survey of Euroglyphus maynei.</title>
        <authorList>
            <person name="Arlian L.G."/>
            <person name="Morgan M.S."/>
            <person name="Rider S.D."/>
        </authorList>
    </citation>
    <scope>NUCLEOTIDE SEQUENCE [LARGE SCALE GENOMIC DNA]</scope>
    <source>
        <strain evidence="2">Arlian Lab</strain>
        <tissue evidence="2">Whole body</tissue>
    </source>
</reference>
<dbReference type="SUPFAM" id="SSF57414">
    <property type="entry name" value="Hairpin loop containing domain-like"/>
    <property type="match status" value="2"/>
</dbReference>
<dbReference type="AlphaFoldDB" id="A0A1Y3BLQ2"/>
<dbReference type="SMART" id="SM00473">
    <property type="entry name" value="PAN_AP"/>
    <property type="match status" value="2"/>
</dbReference>
<organism evidence="2 3">
    <name type="scientific">Euroglyphus maynei</name>
    <name type="common">Mayne's house dust mite</name>
    <dbReference type="NCBI Taxonomy" id="6958"/>
    <lineage>
        <taxon>Eukaryota</taxon>
        <taxon>Metazoa</taxon>
        <taxon>Ecdysozoa</taxon>
        <taxon>Arthropoda</taxon>
        <taxon>Chelicerata</taxon>
        <taxon>Arachnida</taxon>
        <taxon>Acari</taxon>
        <taxon>Acariformes</taxon>
        <taxon>Sarcoptiformes</taxon>
        <taxon>Astigmata</taxon>
        <taxon>Psoroptidia</taxon>
        <taxon>Analgoidea</taxon>
        <taxon>Pyroglyphidae</taxon>
        <taxon>Pyroglyphinae</taxon>
        <taxon>Euroglyphus</taxon>
    </lineage>
</organism>
<dbReference type="Pfam" id="PF00024">
    <property type="entry name" value="PAN_1"/>
    <property type="match status" value="1"/>
</dbReference>
<dbReference type="GO" id="GO:0009653">
    <property type="term" value="P:anatomical structure morphogenesis"/>
    <property type="evidence" value="ECO:0007669"/>
    <property type="project" value="TreeGrafter"/>
</dbReference>
<proteinExistence type="predicted"/>
<keyword evidence="3" id="KW-1185">Reference proteome</keyword>
<evidence type="ECO:0000313" key="2">
    <source>
        <dbReference type="EMBL" id="OTF81909.1"/>
    </source>
</evidence>
<dbReference type="InterPro" id="IPR003609">
    <property type="entry name" value="Pan_app"/>
</dbReference>
<dbReference type="PROSITE" id="PS50948">
    <property type="entry name" value="PAN"/>
    <property type="match status" value="2"/>
</dbReference>
<dbReference type="Proteomes" id="UP000194236">
    <property type="component" value="Unassembled WGS sequence"/>
</dbReference>
<gene>
    <name evidence="2" type="ORF">BLA29_008598</name>
</gene>
<protein>
    <recommendedName>
        <fullName evidence="1">Apple domain-containing protein</fullName>
    </recommendedName>
</protein>
<feature type="domain" description="Apple" evidence="1">
    <location>
        <begin position="141"/>
        <end position="223"/>
    </location>
</feature>
<dbReference type="CDD" id="cd01099">
    <property type="entry name" value="PAN_AP_HGF"/>
    <property type="match status" value="1"/>
</dbReference>
<sequence>MGFPGMDSFMNNDHSQSSHHDSLQPENVDQMNSRFPINYPSSQYYKKCAPNARFLFEKVTSFEPIGGHLTLLYTDLQNPGIVTECARRCEHSSLCRAFVIDYYHQTCHGLFENSSVGLLDLRLSMGKDYFEGFCVPNFVHCDKFWPFDRIIDQAVIGARPEEVVRFVSRPECRTRCLEEKKFRCSSASYNSFTHECHLYSETRDSGSLNLQFSKGIDFMENQCVI</sequence>